<proteinExistence type="predicted"/>
<evidence type="ECO:0000313" key="4">
    <source>
        <dbReference type="Proteomes" id="UP000015241"/>
    </source>
</evidence>
<feature type="compositionally biased region" description="Polar residues" evidence="2">
    <location>
        <begin position="281"/>
        <end position="317"/>
    </location>
</feature>
<dbReference type="InParanoid" id="S8DV74"/>
<feature type="coiled-coil region" evidence="1">
    <location>
        <begin position="136"/>
        <end position="191"/>
    </location>
</feature>
<evidence type="ECO:0000256" key="2">
    <source>
        <dbReference type="SAM" id="MobiDB-lite"/>
    </source>
</evidence>
<feature type="compositionally biased region" description="Basic and acidic residues" evidence="2">
    <location>
        <begin position="239"/>
        <end position="248"/>
    </location>
</feature>
<accession>S8DV74</accession>
<evidence type="ECO:0000313" key="3">
    <source>
        <dbReference type="EMBL" id="EPS97061.1"/>
    </source>
</evidence>
<feature type="region of interest" description="Disordered" evidence="2">
    <location>
        <begin position="237"/>
        <end position="324"/>
    </location>
</feature>
<feature type="region of interest" description="Disordered" evidence="2">
    <location>
        <begin position="1"/>
        <end position="38"/>
    </location>
</feature>
<name>S8DV74_FOMSC</name>
<keyword evidence="4" id="KW-1185">Reference proteome</keyword>
<reference evidence="3 4" key="1">
    <citation type="journal article" date="2012" name="Science">
        <title>The Paleozoic origin of enzymatic lignin decomposition reconstructed from 31 fungal genomes.</title>
        <authorList>
            <person name="Floudas D."/>
            <person name="Binder M."/>
            <person name="Riley R."/>
            <person name="Barry K."/>
            <person name="Blanchette R.A."/>
            <person name="Henrissat B."/>
            <person name="Martinez A.T."/>
            <person name="Otillar R."/>
            <person name="Spatafora J.W."/>
            <person name="Yadav J.S."/>
            <person name="Aerts A."/>
            <person name="Benoit I."/>
            <person name="Boyd A."/>
            <person name="Carlson A."/>
            <person name="Copeland A."/>
            <person name="Coutinho P.M."/>
            <person name="de Vries R.P."/>
            <person name="Ferreira P."/>
            <person name="Findley K."/>
            <person name="Foster B."/>
            <person name="Gaskell J."/>
            <person name="Glotzer D."/>
            <person name="Gorecki P."/>
            <person name="Heitman J."/>
            <person name="Hesse C."/>
            <person name="Hori C."/>
            <person name="Igarashi K."/>
            <person name="Jurgens J.A."/>
            <person name="Kallen N."/>
            <person name="Kersten P."/>
            <person name="Kohler A."/>
            <person name="Kuees U."/>
            <person name="Kumar T.K.A."/>
            <person name="Kuo A."/>
            <person name="LaButti K."/>
            <person name="Larrondo L.F."/>
            <person name="Lindquist E."/>
            <person name="Ling A."/>
            <person name="Lombard V."/>
            <person name="Lucas S."/>
            <person name="Lundell T."/>
            <person name="Martin R."/>
            <person name="McLaughlin D.J."/>
            <person name="Morgenstern I."/>
            <person name="Morin E."/>
            <person name="Murat C."/>
            <person name="Nagy L.G."/>
            <person name="Nolan M."/>
            <person name="Ohm R.A."/>
            <person name="Patyshakuliyeva A."/>
            <person name="Rokas A."/>
            <person name="Ruiz-Duenas F.J."/>
            <person name="Sabat G."/>
            <person name="Salamov A."/>
            <person name="Samejima M."/>
            <person name="Schmutz J."/>
            <person name="Slot J.C."/>
            <person name="St John F."/>
            <person name="Stenlid J."/>
            <person name="Sun H."/>
            <person name="Sun S."/>
            <person name="Syed K."/>
            <person name="Tsang A."/>
            <person name="Wiebenga A."/>
            <person name="Young D."/>
            <person name="Pisabarro A."/>
            <person name="Eastwood D.C."/>
            <person name="Martin F."/>
            <person name="Cullen D."/>
            <person name="Grigoriev I.V."/>
            <person name="Hibbett D.S."/>
        </authorList>
    </citation>
    <scope>NUCLEOTIDE SEQUENCE</scope>
    <source>
        <strain evidence="4">FP-58527</strain>
    </source>
</reference>
<protein>
    <submittedName>
        <fullName evidence="3">Uncharacterized protein</fullName>
    </submittedName>
</protein>
<gene>
    <name evidence="3" type="ORF">FOMPIDRAFT_1052756</name>
</gene>
<dbReference type="OrthoDB" id="2801097at2759"/>
<dbReference type="Proteomes" id="UP000015241">
    <property type="component" value="Unassembled WGS sequence"/>
</dbReference>
<feature type="compositionally biased region" description="Low complexity" evidence="2">
    <location>
        <begin position="14"/>
        <end position="29"/>
    </location>
</feature>
<feature type="compositionally biased region" description="Polar residues" evidence="2">
    <location>
        <begin position="256"/>
        <end position="267"/>
    </location>
</feature>
<feature type="coiled-coil region" evidence="1">
    <location>
        <begin position="41"/>
        <end position="110"/>
    </location>
</feature>
<dbReference type="AlphaFoldDB" id="S8DV74"/>
<dbReference type="HOGENOM" id="CLU_618253_0_0_1"/>
<dbReference type="EMBL" id="KE504180">
    <property type="protein sequence ID" value="EPS97061.1"/>
    <property type="molecule type" value="Genomic_DNA"/>
</dbReference>
<sequence length="443" mass="48857">MSINLGKRSKFTHSLRQQGSGSTLSSTGGEPLNPSYVQSQLDEARASLRSHTDTLHDLEYERDILRIEVGKTLAERDDALEKTKSLEQTLEALRQELAEARQAAGGQDRLLASLQRPLAEMEASIASERRAWTLAQEAAERGRNELERERDRLKSELYSAQEEYRTLRAAVEAMQQDKDALREELTDTRAELDHRTHQLDMLEERRIVVDSGLEVLRQAAATRDGFVDYLQDRVSSLEADSKSERHEVGTGGEATEASQSAETTSFESAAHQKLQEAMGQPRSTVEQQLTQRLSVSASRRSPITSNGSDIHATTATADYNDHRRQISLGRMPGALRMSWEPEIPSVSPQASRTHSSSRQGGEFASLLRTASDAIKGLFESTADGKTDHGYVVGNALVSQSGLEALLMACLAGVLVVSLLQLVMFPMCPQECGHGTLAPHHRQE</sequence>
<dbReference type="STRING" id="743788.S8DV74"/>
<organism evidence="3 4">
    <name type="scientific">Fomitopsis schrenkii</name>
    <name type="common">Brown rot fungus</name>
    <dbReference type="NCBI Taxonomy" id="2126942"/>
    <lineage>
        <taxon>Eukaryota</taxon>
        <taxon>Fungi</taxon>
        <taxon>Dikarya</taxon>
        <taxon>Basidiomycota</taxon>
        <taxon>Agaricomycotina</taxon>
        <taxon>Agaricomycetes</taxon>
        <taxon>Polyporales</taxon>
        <taxon>Fomitopsis</taxon>
    </lineage>
</organism>
<evidence type="ECO:0000256" key="1">
    <source>
        <dbReference type="SAM" id="Coils"/>
    </source>
</evidence>
<keyword evidence="1" id="KW-0175">Coiled coil</keyword>